<proteinExistence type="predicted"/>
<dbReference type="Proteomes" id="UP001145087">
    <property type="component" value="Unassembled WGS sequence"/>
</dbReference>
<reference evidence="1" key="1">
    <citation type="submission" date="2022-11" db="EMBL/GenBank/DDBJ databases">
        <title>Marilongibacter aestuarii gen. nov., sp. nov., isolated from tidal flat sediment.</title>
        <authorList>
            <person name="Jiayan W."/>
        </authorList>
    </citation>
    <scope>NUCLEOTIDE SEQUENCE</scope>
    <source>
        <strain evidence="1">Z1-6</strain>
    </source>
</reference>
<sequence>MFQYLLTILMIPLLIHFGNWDQEEDLFVKLFNKIPEQPKEISFTNLFEINNNGGHLQGIQLIKKGEDIFVVATGSSDVYSYYVVTKLGEKNEVISVNQLMQKPYKHAGGFQIFEDYMAIGIEDNSAKDKSKVCIFSISDPQNPSVIPIAQIERNGQPLRSTAGCVGITRHRDKYIVAVGDWDTKHIDFYICENEKIEKGNFKKVYTMETAKLSKQGWIDKSWTTYQNINLFSTNTHLYMIGTGQNSKQQNCADLYQLNWDLPESVQMKKVASKTFSTTQKNNFKAGAGFYFDNHTLKGISCGYNVEETSFFNIYTN</sequence>
<dbReference type="AlphaFoldDB" id="A0A9X3F9U0"/>
<dbReference type="EMBL" id="JAPOHD010000067">
    <property type="protein sequence ID" value="MCY1723198.1"/>
    <property type="molecule type" value="Genomic_DNA"/>
</dbReference>
<gene>
    <name evidence="1" type="ORF">OU798_22810</name>
</gene>
<comment type="caution">
    <text evidence="1">The sequence shown here is derived from an EMBL/GenBank/DDBJ whole genome shotgun (WGS) entry which is preliminary data.</text>
</comment>
<dbReference type="RefSeq" id="WP_343335523.1">
    <property type="nucleotide sequence ID" value="NZ_JAPOHD010000067.1"/>
</dbReference>
<evidence type="ECO:0000313" key="2">
    <source>
        <dbReference type="Proteomes" id="UP001145087"/>
    </source>
</evidence>
<name>A0A9X3F9U0_9BACT</name>
<organism evidence="1 2">
    <name type="scientific">Draconibacterium aestuarii</name>
    <dbReference type="NCBI Taxonomy" id="2998507"/>
    <lineage>
        <taxon>Bacteria</taxon>
        <taxon>Pseudomonadati</taxon>
        <taxon>Bacteroidota</taxon>
        <taxon>Bacteroidia</taxon>
        <taxon>Marinilabiliales</taxon>
        <taxon>Prolixibacteraceae</taxon>
        <taxon>Draconibacterium</taxon>
    </lineage>
</organism>
<evidence type="ECO:0000313" key="1">
    <source>
        <dbReference type="EMBL" id="MCY1723198.1"/>
    </source>
</evidence>
<accession>A0A9X3F9U0</accession>
<protein>
    <submittedName>
        <fullName evidence="1">Uncharacterized protein</fullName>
    </submittedName>
</protein>
<keyword evidence="2" id="KW-1185">Reference proteome</keyword>